<organism evidence="3 4">
    <name type="scientific">Sphingomonas yabuuchiae</name>
    <dbReference type="NCBI Taxonomy" id="172044"/>
    <lineage>
        <taxon>Bacteria</taxon>
        <taxon>Pseudomonadati</taxon>
        <taxon>Pseudomonadota</taxon>
        <taxon>Alphaproteobacteria</taxon>
        <taxon>Sphingomonadales</taxon>
        <taxon>Sphingomonadaceae</taxon>
        <taxon>Sphingomonas</taxon>
    </lineage>
</organism>
<dbReference type="InterPro" id="IPR050816">
    <property type="entry name" value="Flavin-dep_Halogenase_NPB"/>
</dbReference>
<dbReference type="RefSeq" id="WP_058745832.1">
    <property type="nucleotide sequence ID" value="NZ_LDTF01000062.1"/>
</dbReference>
<dbReference type="GO" id="GO:0004497">
    <property type="term" value="F:monooxygenase activity"/>
    <property type="evidence" value="ECO:0007669"/>
    <property type="project" value="InterPro"/>
</dbReference>
<accession>A0A147IQJ1</accession>
<evidence type="ECO:0000313" key="4">
    <source>
        <dbReference type="Proteomes" id="UP000073923"/>
    </source>
</evidence>
<keyword evidence="2" id="KW-0274">FAD</keyword>
<evidence type="ECO:0000256" key="1">
    <source>
        <dbReference type="PIRSR" id="PIRSR011396-1"/>
    </source>
</evidence>
<feature type="binding site" evidence="2">
    <location>
        <position position="90"/>
    </location>
    <ligand>
        <name>7-chloro-L-tryptophan</name>
        <dbReference type="ChEBI" id="CHEBI:58713"/>
    </ligand>
</feature>
<dbReference type="OrthoDB" id="7178350at2"/>
<dbReference type="InterPro" id="IPR006905">
    <property type="entry name" value="Flavin_halogenase"/>
</dbReference>
<dbReference type="InterPro" id="IPR036188">
    <property type="entry name" value="FAD/NAD-bd_sf"/>
</dbReference>
<dbReference type="GO" id="GO:0000166">
    <property type="term" value="F:nucleotide binding"/>
    <property type="evidence" value="ECO:0007669"/>
    <property type="project" value="UniProtKB-KW"/>
</dbReference>
<dbReference type="Pfam" id="PF04820">
    <property type="entry name" value="Trp_halogenase"/>
    <property type="match status" value="1"/>
</dbReference>
<feature type="active site" evidence="1">
    <location>
        <position position="90"/>
    </location>
</feature>
<feature type="binding site" evidence="2">
    <location>
        <position position="365"/>
    </location>
    <ligand>
        <name>FAD</name>
        <dbReference type="ChEBI" id="CHEBI:57692"/>
    </ligand>
</feature>
<reference evidence="3 4" key="1">
    <citation type="journal article" date="2016" name="Front. Microbiol.">
        <title>Genomic Resource of Rice Seed Associated Bacteria.</title>
        <authorList>
            <person name="Midha S."/>
            <person name="Bansal K."/>
            <person name="Sharma S."/>
            <person name="Kumar N."/>
            <person name="Patil P.P."/>
            <person name="Chaudhry V."/>
            <person name="Patil P.B."/>
        </authorList>
    </citation>
    <scope>NUCLEOTIDE SEQUENCE [LARGE SCALE GENOMIC DNA]</scope>
    <source>
        <strain evidence="3 4">NS355</strain>
    </source>
</reference>
<dbReference type="Proteomes" id="UP000073923">
    <property type="component" value="Unassembled WGS sequence"/>
</dbReference>
<feature type="binding site" evidence="2">
    <location>
        <begin position="25"/>
        <end position="28"/>
    </location>
    <ligand>
        <name>FAD</name>
        <dbReference type="ChEBI" id="CHEBI:57692"/>
    </ligand>
</feature>
<dbReference type="PANTHER" id="PTHR43747">
    <property type="entry name" value="FAD-BINDING PROTEIN"/>
    <property type="match status" value="1"/>
</dbReference>
<dbReference type="PANTHER" id="PTHR43747:SF4">
    <property type="entry name" value="FLAVIN-DEPENDENT TRYPTOPHAN HALOGENASE"/>
    <property type="match status" value="1"/>
</dbReference>
<keyword evidence="2" id="KW-0285">Flavoprotein</keyword>
<dbReference type="PIRSF" id="PIRSF011396">
    <property type="entry name" value="Trp_halogenase"/>
    <property type="match status" value="1"/>
</dbReference>
<protein>
    <submittedName>
        <fullName evidence="3">Tryptophan halogenase</fullName>
    </submittedName>
</protein>
<dbReference type="InterPro" id="IPR033856">
    <property type="entry name" value="Trp_halogen"/>
</dbReference>
<keyword evidence="2" id="KW-0547">Nucleotide-binding</keyword>
<evidence type="ECO:0000313" key="3">
    <source>
        <dbReference type="EMBL" id="KTT97449.1"/>
    </source>
</evidence>
<dbReference type="EMBL" id="LDTF01000062">
    <property type="protein sequence ID" value="KTT97449.1"/>
    <property type="molecule type" value="Genomic_DNA"/>
</dbReference>
<dbReference type="AlphaFoldDB" id="A0A147IQJ1"/>
<dbReference type="PATRIC" id="fig|172044.3.peg.2284"/>
<name>A0A147IQJ1_9SPHN</name>
<evidence type="ECO:0000256" key="2">
    <source>
        <dbReference type="PIRSR" id="PIRSR011396-2"/>
    </source>
</evidence>
<proteinExistence type="predicted"/>
<dbReference type="Gene3D" id="3.50.50.60">
    <property type="entry name" value="FAD/NAD(P)-binding domain"/>
    <property type="match status" value="1"/>
</dbReference>
<gene>
    <name evidence="3" type="ORF">NS355_11440</name>
</gene>
<feature type="binding site" evidence="2">
    <location>
        <position position="352"/>
    </location>
    <ligand>
        <name>FAD</name>
        <dbReference type="ChEBI" id="CHEBI:57692"/>
    </ligand>
</feature>
<sequence length="516" mass="56188">MVPQPVREDVSVVEGQARSILIVGGGTAGWLTAAYLARFLGPATRITVLEDPAIGAIGVGEGAFPTMRSTLRFLGIDEAQFIRAAGATFKQGIRFDDWRYAPDAGKRHRYVHPFEPPFRAEGVDLVAHWLAQDPATRAPFAEAVTIQHRVAAAGRGPKQAGEGAFDGPLSYAYHFDAHRLVALLADHAMGLGVRHLEGRMIGAQVGADGLIAHVATDRQGTLNADLYVDCTGQRAELISGALGEPLASVRDQLFTNRALACRLPYDAEHGHVLPTMTIATAHRAGWTWDIGLAEGRGIGTVYSDAHMNDEAAVATLAAYLGQDPDRLELRLLSFEPGYRQRPWIGNCVAIGLAGGFLEPLESTGIVLIEAAVAMLAELFLHRGPIAAPAARFNALMTARYRTIVDFLKLHYCLSSRAEPFWRDNGAAATITDRLRDLLEQWRYRPPGRFDFTLDVESFAHFNYQYILYGMGFADGETRPTGASGEAERLFRKLQMFGDRAVADLPSHGELVAAMLD</sequence>
<comment type="caution">
    <text evidence="3">The sequence shown here is derived from an EMBL/GenBank/DDBJ whole genome shotgun (WGS) entry which is preliminary data.</text>
</comment>
<dbReference type="SUPFAM" id="SSF51905">
    <property type="entry name" value="FAD/NAD(P)-binding domain"/>
    <property type="match status" value="1"/>
</dbReference>
<feature type="binding site" evidence="2">
    <location>
        <position position="361"/>
    </location>
    <ligand>
        <name>L-tryptophan</name>
        <dbReference type="ChEBI" id="CHEBI:57912"/>
    </ligand>
</feature>